<evidence type="ECO:0000259" key="5">
    <source>
        <dbReference type="PROSITE" id="PS50937"/>
    </source>
</evidence>
<dbReference type="PROSITE" id="PS50937">
    <property type="entry name" value="HTH_MERR_2"/>
    <property type="match status" value="1"/>
</dbReference>
<evidence type="ECO:0000256" key="3">
    <source>
        <dbReference type="ARBA" id="ARBA00023125"/>
    </source>
</evidence>
<dbReference type="InterPro" id="IPR027417">
    <property type="entry name" value="P-loop_NTPase"/>
</dbReference>
<evidence type="ECO:0000313" key="7">
    <source>
        <dbReference type="Proteomes" id="UP000290849"/>
    </source>
</evidence>
<comment type="caution">
    <text evidence="6">The sequence shown here is derived from an EMBL/GenBank/DDBJ whole genome shotgun (WGS) entry which is preliminary data.</text>
</comment>
<keyword evidence="3" id="KW-0238">DNA-binding</keyword>
<dbReference type="PANTHER" id="PTHR30204:SF69">
    <property type="entry name" value="MERR-FAMILY TRANSCRIPTIONAL REGULATOR"/>
    <property type="match status" value="1"/>
</dbReference>
<dbReference type="InterPro" id="IPR000551">
    <property type="entry name" value="MerR-type_HTH_dom"/>
</dbReference>
<gene>
    <name evidence="6" type="ORF">C7R54_09725</name>
</gene>
<dbReference type="EMBL" id="PYAL01000002">
    <property type="protein sequence ID" value="RXN91417.1"/>
    <property type="molecule type" value="Genomic_DNA"/>
</dbReference>
<protein>
    <submittedName>
        <fullName evidence="6">MerR family transcriptional regulator</fullName>
    </submittedName>
</protein>
<keyword evidence="4" id="KW-0804">Transcription</keyword>
<dbReference type="Gene3D" id="1.10.1660.10">
    <property type="match status" value="1"/>
</dbReference>
<evidence type="ECO:0000313" key="6">
    <source>
        <dbReference type="EMBL" id="RXN91417.1"/>
    </source>
</evidence>
<keyword evidence="7" id="KW-1185">Reference proteome</keyword>
<dbReference type="PRINTS" id="PR00040">
    <property type="entry name" value="HTHMERR"/>
</dbReference>
<dbReference type="Proteomes" id="UP000290849">
    <property type="component" value="Unassembled WGS sequence"/>
</dbReference>
<sequence>MTNTVPFQLIASEAARRLGVSIKTLRLYEQHGLVAPGRTAAGYRLYGPADMARAGEVAALRALGLSLAQVAEVLAGAGASLDAALRAHEAVLDREILERVRKLDKLRDMLSGLARGTIPTDSDLAAVLHGRRWPGAAFALPWPWAGEWFALDDIRPLNYLIGSLGSGKTRLAQCIADHLPQARFLGLDRLDAANMAASMARLQADPALRARVEQAAAWLAGEGAEASDALTVLLAAMEADGTGALVVDMVEQDLAQATQEALAAYLRQRAALLSRPLFLMTRSSSILELAAVGPDEAIILCPANHSPPTRVAPYPRAPGYEAVATCLATPEVRARVARRPAAA</sequence>
<dbReference type="CDD" id="cd00592">
    <property type="entry name" value="HTH_MerR-like"/>
    <property type="match status" value="1"/>
</dbReference>
<dbReference type="InterPro" id="IPR009061">
    <property type="entry name" value="DNA-bd_dom_put_sf"/>
</dbReference>
<evidence type="ECO:0000256" key="1">
    <source>
        <dbReference type="ARBA" id="ARBA00022491"/>
    </source>
</evidence>
<dbReference type="SUPFAM" id="SSF46955">
    <property type="entry name" value="Putative DNA-binding domain"/>
    <property type="match status" value="1"/>
</dbReference>
<dbReference type="SUPFAM" id="SSF52540">
    <property type="entry name" value="P-loop containing nucleoside triphosphate hydrolases"/>
    <property type="match status" value="1"/>
</dbReference>
<name>A0A4Q1HLS7_9BURK</name>
<dbReference type="PROSITE" id="PS00552">
    <property type="entry name" value="HTH_MERR_1"/>
    <property type="match status" value="1"/>
</dbReference>
<organism evidence="6 7">
    <name type="scientific">Achromobacter aloeverae</name>
    <dbReference type="NCBI Taxonomy" id="1750518"/>
    <lineage>
        <taxon>Bacteria</taxon>
        <taxon>Pseudomonadati</taxon>
        <taxon>Pseudomonadota</taxon>
        <taxon>Betaproteobacteria</taxon>
        <taxon>Burkholderiales</taxon>
        <taxon>Alcaligenaceae</taxon>
        <taxon>Achromobacter</taxon>
    </lineage>
</organism>
<proteinExistence type="predicted"/>
<dbReference type="Pfam" id="PF13411">
    <property type="entry name" value="MerR_1"/>
    <property type="match status" value="1"/>
</dbReference>
<dbReference type="SMART" id="SM00422">
    <property type="entry name" value="HTH_MERR"/>
    <property type="match status" value="1"/>
</dbReference>
<feature type="domain" description="HTH merR-type" evidence="5">
    <location>
        <begin position="12"/>
        <end position="76"/>
    </location>
</feature>
<dbReference type="InterPro" id="IPR047057">
    <property type="entry name" value="MerR_fam"/>
</dbReference>
<dbReference type="GO" id="GO:0003700">
    <property type="term" value="F:DNA-binding transcription factor activity"/>
    <property type="evidence" value="ECO:0007669"/>
    <property type="project" value="InterPro"/>
</dbReference>
<dbReference type="GO" id="GO:0003677">
    <property type="term" value="F:DNA binding"/>
    <property type="evidence" value="ECO:0007669"/>
    <property type="project" value="UniProtKB-KW"/>
</dbReference>
<keyword evidence="2" id="KW-0805">Transcription regulation</keyword>
<dbReference type="OrthoDB" id="9802039at2"/>
<dbReference type="PANTHER" id="PTHR30204">
    <property type="entry name" value="REDOX-CYCLING DRUG-SENSING TRANSCRIPTIONAL ACTIVATOR SOXR"/>
    <property type="match status" value="1"/>
</dbReference>
<evidence type="ECO:0000256" key="2">
    <source>
        <dbReference type="ARBA" id="ARBA00023015"/>
    </source>
</evidence>
<accession>A0A4Q1HLS7</accession>
<dbReference type="RefSeq" id="WP_129149972.1">
    <property type="nucleotide sequence ID" value="NZ_JBHSDO010000013.1"/>
</dbReference>
<dbReference type="AlphaFoldDB" id="A0A4Q1HLS7"/>
<evidence type="ECO:0000256" key="4">
    <source>
        <dbReference type="ARBA" id="ARBA00023163"/>
    </source>
</evidence>
<keyword evidence="1" id="KW-0678">Repressor</keyword>
<reference evidence="6 7" key="1">
    <citation type="journal article" date="2017" name="Int. J. Syst. Evol. Microbiol.">
        <title>Achromobacter aloeverae sp. nov., isolated from the root of Aloe vera (L.) Burm.f.</title>
        <authorList>
            <person name="Kuncharoen N."/>
            <person name="Muramatsu Y."/>
            <person name="Shibata C."/>
            <person name="Kamakura Y."/>
            <person name="Nakagawa Y."/>
            <person name="Tanasupawat S."/>
        </authorList>
    </citation>
    <scope>NUCLEOTIDE SEQUENCE [LARGE SCALE GENOMIC DNA]</scope>
    <source>
        <strain evidence="6 7">AVA-1</strain>
    </source>
</reference>